<proteinExistence type="predicted"/>
<keyword evidence="1" id="KW-0496">Mitochondrion</keyword>
<dbReference type="AlphaFoldDB" id="A0A101LWG3"/>
<evidence type="ECO:0000313" key="1">
    <source>
        <dbReference type="EMBL" id="KUM46600.1"/>
    </source>
</evidence>
<dbReference type="EMBL" id="LKAM01000011">
    <property type="protein sequence ID" value="KUM46600.1"/>
    <property type="molecule type" value="Genomic_DNA"/>
</dbReference>
<organism evidence="1">
    <name type="scientific">Picea glauca</name>
    <name type="common">White spruce</name>
    <name type="synonym">Pinus glauca</name>
    <dbReference type="NCBI Taxonomy" id="3330"/>
    <lineage>
        <taxon>Eukaryota</taxon>
        <taxon>Viridiplantae</taxon>
        <taxon>Streptophyta</taxon>
        <taxon>Embryophyta</taxon>
        <taxon>Tracheophyta</taxon>
        <taxon>Spermatophyta</taxon>
        <taxon>Pinopsida</taxon>
        <taxon>Pinidae</taxon>
        <taxon>Conifers I</taxon>
        <taxon>Pinales</taxon>
        <taxon>Pinaceae</taxon>
        <taxon>Picea</taxon>
    </lineage>
</organism>
<geneLocation type="mitochondrion" evidence="1"/>
<gene>
    <name evidence="1" type="ORF">ABT39_MTgene1702</name>
</gene>
<sequence length="50" mass="5657">MLVTPSFQYVTSYFLPSNFLRGHLDMDPNEGMALQMEGMPARILLLLLAL</sequence>
<reference evidence="1" key="1">
    <citation type="journal article" date="2015" name="Genome Biol. Evol.">
        <title>Organellar Genomes of White Spruce (Picea glauca): Assembly and Annotation.</title>
        <authorList>
            <person name="Jackman S.D."/>
            <person name="Warren R.L."/>
            <person name="Gibb E.A."/>
            <person name="Vandervalk B.P."/>
            <person name="Mohamadi H."/>
            <person name="Chu J."/>
            <person name="Raymond A."/>
            <person name="Pleasance S."/>
            <person name="Coope R."/>
            <person name="Wildung M.R."/>
            <person name="Ritland C.E."/>
            <person name="Bousquet J."/>
            <person name="Jones S.J."/>
            <person name="Bohlmann J."/>
            <person name="Birol I."/>
        </authorList>
    </citation>
    <scope>NUCLEOTIDE SEQUENCE [LARGE SCALE GENOMIC DNA]</scope>
    <source>
        <tissue evidence="1">Flushing bud</tissue>
    </source>
</reference>
<name>A0A101LWG3_PICGL</name>
<accession>A0A101LWG3</accession>
<comment type="caution">
    <text evidence="1">The sequence shown here is derived from an EMBL/GenBank/DDBJ whole genome shotgun (WGS) entry which is preliminary data.</text>
</comment>
<protein>
    <submittedName>
        <fullName evidence="1">Uncharacterized protein</fullName>
    </submittedName>
</protein>